<proteinExistence type="predicted"/>
<protein>
    <submittedName>
        <fullName evidence="1">Uncharacterized protein</fullName>
    </submittedName>
</protein>
<dbReference type="EMBL" id="CP002198">
    <property type="protein sequence ID" value="ADN13489.1"/>
    <property type="molecule type" value="Genomic_DNA"/>
</dbReference>
<dbReference type="KEGG" id="cyj:Cyan7822_1493"/>
<name>E0UJX8_GLOV7</name>
<dbReference type="STRING" id="497965.Cyan7822_1493"/>
<reference evidence="2" key="1">
    <citation type="journal article" date="2011" name="MBio">
        <title>Novel metabolic attributes of the genus Cyanothece, comprising a group of unicellular nitrogen-fixing Cyanobacteria.</title>
        <authorList>
            <person name="Bandyopadhyay A."/>
            <person name="Elvitigala T."/>
            <person name="Welsh E."/>
            <person name="Stockel J."/>
            <person name="Liberton M."/>
            <person name="Min H."/>
            <person name="Sherman L.A."/>
            <person name="Pakrasi H.B."/>
        </authorList>
    </citation>
    <scope>NUCLEOTIDE SEQUENCE [LARGE SCALE GENOMIC DNA]</scope>
    <source>
        <strain evidence="2">PCC 7822</strain>
    </source>
</reference>
<accession>E0UJX8</accession>
<dbReference type="AlphaFoldDB" id="E0UJX8"/>
<keyword evidence="2" id="KW-1185">Reference proteome</keyword>
<dbReference type="HOGENOM" id="CLU_3232505_0_0_3"/>
<sequence>MKTGFSLEESYGETGIKKNGIKYHKKVFSQCLEIGNLINKISN</sequence>
<organism evidence="1 2">
    <name type="scientific">Gloeothece verrucosa (strain PCC 7822)</name>
    <name type="common">Cyanothece sp. (strain PCC 7822)</name>
    <dbReference type="NCBI Taxonomy" id="497965"/>
    <lineage>
        <taxon>Bacteria</taxon>
        <taxon>Bacillati</taxon>
        <taxon>Cyanobacteriota</taxon>
        <taxon>Cyanophyceae</taxon>
        <taxon>Oscillatoriophycideae</taxon>
        <taxon>Chroococcales</taxon>
        <taxon>Aphanothecaceae</taxon>
        <taxon>Gloeothece</taxon>
        <taxon>Gloeothece verrucosa</taxon>
    </lineage>
</organism>
<evidence type="ECO:0000313" key="1">
    <source>
        <dbReference type="EMBL" id="ADN13489.1"/>
    </source>
</evidence>
<gene>
    <name evidence="1" type="ordered locus">Cyan7822_1493</name>
</gene>
<dbReference type="Proteomes" id="UP000008206">
    <property type="component" value="Chromosome"/>
</dbReference>
<evidence type="ECO:0000313" key="2">
    <source>
        <dbReference type="Proteomes" id="UP000008206"/>
    </source>
</evidence>